<dbReference type="Proteomes" id="UP000308549">
    <property type="component" value="Unassembled WGS sequence"/>
</dbReference>
<feature type="region of interest" description="Disordered" evidence="1">
    <location>
        <begin position="222"/>
        <end position="343"/>
    </location>
</feature>
<evidence type="ECO:0000313" key="2">
    <source>
        <dbReference type="EMBL" id="TKA31141.1"/>
    </source>
</evidence>
<proteinExistence type="predicted"/>
<feature type="compositionally biased region" description="Basic and acidic residues" evidence="1">
    <location>
        <begin position="152"/>
        <end position="165"/>
    </location>
</feature>
<evidence type="ECO:0000313" key="3">
    <source>
        <dbReference type="Proteomes" id="UP000308549"/>
    </source>
</evidence>
<name>A0A4U0U7C5_9PEZI</name>
<feature type="region of interest" description="Disordered" evidence="1">
    <location>
        <begin position="1"/>
        <end position="46"/>
    </location>
</feature>
<keyword evidence="3" id="KW-1185">Reference proteome</keyword>
<organism evidence="2 3">
    <name type="scientific">Salinomyces thailandicus</name>
    <dbReference type="NCBI Taxonomy" id="706561"/>
    <lineage>
        <taxon>Eukaryota</taxon>
        <taxon>Fungi</taxon>
        <taxon>Dikarya</taxon>
        <taxon>Ascomycota</taxon>
        <taxon>Pezizomycotina</taxon>
        <taxon>Dothideomycetes</taxon>
        <taxon>Dothideomycetidae</taxon>
        <taxon>Mycosphaerellales</taxon>
        <taxon>Teratosphaeriaceae</taxon>
        <taxon>Salinomyces</taxon>
    </lineage>
</organism>
<dbReference type="EMBL" id="NAJL01000009">
    <property type="protein sequence ID" value="TKA31141.1"/>
    <property type="molecule type" value="Genomic_DNA"/>
</dbReference>
<gene>
    <name evidence="2" type="ORF">B0A50_02110</name>
</gene>
<feature type="compositionally biased region" description="Low complexity" evidence="1">
    <location>
        <begin position="254"/>
        <end position="270"/>
    </location>
</feature>
<accession>A0A4U0U7C5</accession>
<feature type="region of interest" description="Disordered" evidence="1">
    <location>
        <begin position="142"/>
        <end position="165"/>
    </location>
</feature>
<reference evidence="2 3" key="1">
    <citation type="submission" date="2017-03" db="EMBL/GenBank/DDBJ databases">
        <title>Genomes of endolithic fungi from Antarctica.</title>
        <authorList>
            <person name="Coleine C."/>
            <person name="Masonjones S."/>
            <person name="Stajich J.E."/>
        </authorList>
    </citation>
    <scope>NUCLEOTIDE SEQUENCE [LARGE SCALE GENOMIC DNA]</scope>
    <source>
        <strain evidence="2 3">CCFEE 6315</strain>
    </source>
</reference>
<dbReference type="AlphaFoldDB" id="A0A4U0U7C5"/>
<feature type="compositionally biased region" description="Basic residues" evidence="1">
    <location>
        <begin position="233"/>
        <end position="242"/>
    </location>
</feature>
<evidence type="ECO:0000256" key="1">
    <source>
        <dbReference type="SAM" id="MobiDB-lite"/>
    </source>
</evidence>
<protein>
    <submittedName>
        <fullName evidence="2">Uncharacterized protein</fullName>
    </submittedName>
</protein>
<sequence>MVPPGFPMSGGAFGSSQGISQGMVDLPESDSDDGHDQNNPRYQPSRKLRELIKERLQEQKQCLIGILRDHIDPLLAAAEGPKSTQKGPGDVYVEAKTVDRIQKSSALISQLGVTPPAGFGVGSMYGNATASLVHRPRLDAPWNRPSSSCSHIPREERKTAMNDPKGRYQELVAEIDELAGLAFTSSRSSTNPRKALTKDDSTMRDFTKCHYKKLGKILGLAKKSKVPAGMKQSRSRHDRQRHAPSSTSYRQPLASASSDSSDAGSFRSTSPGMQQPPIPARMGGPPHMQHPQPPMGGPLSGMQHLQAPMGGPAPAMQYPQDAAGGVPPGMQYPPGPTGGLTGG</sequence>
<comment type="caution">
    <text evidence="2">The sequence shown here is derived from an EMBL/GenBank/DDBJ whole genome shotgun (WGS) entry which is preliminary data.</text>
</comment>